<dbReference type="VEuPathDB" id="TriTrypDB:Tb927.11.20430"/>
<dbReference type="InterPro" id="IPR025932">
    <property type="entry name" value="Trypano_VSG_B_N_dom"/>
</dbReference>
<comment type="function">
    <text evidence="1">VSG forms a coat on the surface of the parasite. The trypanosome evades the immune response of the host by expressing a series of antigenically distinct VSGs from an estimated 1000 VSG genes.</text>
</comment>
<evidence type="ECO:0000256" key="3">
    <source>
        <dbReference type="ARBA" id="ARBA00022475"/>
    </source>
</evidence>
<evidence type="ECO:0000256" key="10">
    <source>
        <dbReference type="SAM" id="MobiDB-lite"/>
    </source>
</evidence>
<dbReference type="SUPFAM" id="SSF118251">
    <property type="entry name" value="Variant surface glycoprotein MITAT 1.2, VSG 221, C-terminal domain"/>
    <property type="match status" value="1"/>
</dbReference>
<dbReference type="Pfam" id="PF10659">
    <property type="entry name" value="Trypan_glycop_C"/>
    <property type="match status" value="1"/>
</dbReference>
<feature type="signal peptide" evidence="11">
    <location>
        <begin position="1"/>
        <end position="23"/>
    </location>
</feature>
<evidence type="ECO:0000259" key="13">
    <source>
        <dbReference type="Pfam" id="PF13206"/>
    </source>
</evidence>
<evidence type="ECO:0000256" key="7">
    <source>
        <dbReference type="ARBA" id="ARBA00023180"/>
    </source>
</evidence>
<dbReference type="Gene3D" id="4.10.110.20">
    <property type="entry name" value="Variant surface glycoprotein MITAT 1.2, VSG 221, C-terminal domain"/>
    <property type="match status" value="1"/>
</dbReference>
<dbReference type="EMBL" id="KX699117">
    <property type="protein sequence ID" value="APD73073.1"/>
    <property type="molecule type" value="Genomic_DNA"/>
</dbReference>
<evidence type="ECO:0000259" key="12">
    <source>
        <dbReference type="Pfam" id="PF10659"/>
    </source>
</evidence>
<dbReference type="VEuPathDB" id="TriTrypDB:Tb427_000528300"/>
<keyword evidence="9" id="KW-0175">Coiled coil</keyword>
<comment type="subcellular location">
    <subcellularLocation>
        <location evidence="2">Cell membrane</location>
        <topology evidence="2">Lipid-anchor</topology>
        <topology evidence="2">GPI-anchor</topology>
    </subcellularLocation>
</comment>
<keyword evidence="7" id="KW-0325">Glycoprotein</keyword>
<keyword evidence="5 11" id="KW-0732">Signal</keyword>
<dbReference type="Pfam" id="PF13206">
    <property type="entry name" value="VSG_B"/>
    <property type="match status" value="1"/>
</dbReference>
<dbReference type="AlphaFoldDB" id="A0A1J0R5I3"/>
<evidence type="ECO:0000256" key="4">
    <source>
        <dbReference type="ARBA" id="ARBA00022622"/>
    </source>
</evidence>
<feature type="domain" description="Trypanosome variant surface glycoprotein B-type N-terminal" evidence="13">
    <location>
        <begin position="9"/>
        <end position="349"/>
    </location>
</feature>
<sequence length="503" mass="54578">MLGIPTALVFLAALASERGEASANGNIREFEALCDIYLLYKVKDKLISSAPQPAATTTIEELTNYNISTSSDTYYDNKDGTLLTADKKPDTSAIADWNKKKKDLEQIKKDNVPVCARLPASPMRQAANNVIRTILERAQEVKQQEADDIKAIKDDKAAVSAALQSALFAATRDDLNKEDAKGNWDAVCTHASATKANILTSVAVTAVCLCQDTDAESTNCGHALNTQWSAGGNNAGEAVATSWSAIKTACEKRKPPQHITSNTIRATIAQLKSRLGLSLAHKTTTNPLILGETNGVTCDGAQATLCIDYTDALATSGKGITWLSNLEQAADLVDNATNTAAHLKLLEAQQKQLVSQAEQAYTFARYGATVPAATMHQTPLQDIEAKQEVAEKECNKIDKDTDCAANPKCKWRNKAEDPKKRCTLSEEGKQKEAEQATQETGGKDWKTNTNTTTQPECEAVNKDGKNRCGEEKRGDSKSDKDTAKCRHFLFSRKLKLALMLLHL</sequence>
<feature type="compositionally biased region" description="Basic and acidic residues" evidence="10">
    <location>
        <begin position="459"/>
        <end position="481"/>
    </location>
</feature>
<evidence type="ECO:0000313" key="14">
    <source>
        <dbReference type="EMBL" id="APD73073.1"/>
    </source>
</evidence>
<protein>
    <submittedName>
        <fullName evidence="14">Variant surface glycoprotein 1125.235</fullName>
    </submittedName>
</protein>
<evidence type="ECO:0000256" key="9">
    <source>
        <dbReference type="SAM" id="Coils"/>
    </source>
</evidence>
<dbReference type="InterPro" id="IPR027446">
    <property type="entry name" value="VSG_C_dom_sf"/>
</dbReference>
<accession>A0A1J0R5I3</accession>
<evidence type="ECO:0000256" key="11">
    <source>
        <dbReference type="SAM" id="SignalP"/>
    </source>
</evidence>
<proteinExistence type="predicted"/>
<feature type="chain" id="PRO_5013312020" evidence="11">
    <location>
        <begin position="24"/>
        <end position="503"/>
    </location>
</feature>
<name>A0A1J0R5I3_9TRYP</name>
<dbReference type="GO" id="GO:0098552">
    <property type="term" value="C:side of membrane"/>
    <property type="evidence" value="ECO:0007669"/>
    <property type="project" value="UniProtKB-KW"/>
</dbReference>
<dbReference type="GO" id="GO:0005886">
    <property type="term" value="C:plasma membrane"/>
    <property type="evidence" value="ECO:0007669"/>
    <property type="project" value="UniProtKB-SubCell"/>
</dbReference>
<feature type="domain" description="Trypanosome variant surface glycoprotein C-terminal" evidence="12">
    <location>
        <begin position="394"/>
        <end position="499"/>
    </location>
</feature>
<reference evidence="14" key="1">
    <citation type="submission" date="2016-08" db="EMBL/GenBank/DDBJ databases">
        <title>VSG repertoire of Trypanosoma brucei EATRO 1125.</title>
        <authorList>
            <person name="Cross G.A."/>
        </authorList>
    </citation>
    <scope>NUCLEOTIDE SEQUENCE</scope>
    <source>
        <strain evidence="14">EATRO 1125</strain>
    </source>
</reference>
<evidence type="ECO:0000256" key="1">
    <source>
        <dbReference type="ARBA" id="ARBA00002523"/>
    </source>
</evidence>
<evidence type="ECO:0000256" key="6">
    <source>
        <dbReference type="ARBA" id="ARBA00023136"/>
    </source>
</evidence>
<keyword evidence="4" id="KW-0336">GPI-anchor</keyword>
<organism evidence="14">
    <name type="scientific">Trypanosoma brucei</name>
    <dbReference type="NCBI Taxonomy" id="5691"/>
    <lineage>
        <taxon>Eukaryota</taxon>
        <taxon>Discoba</taxon>
        <taxon>Euglenozoa</taxon>
        <taxon>Kinetoplastea</taxon>
        <taxon>Metakinetoplastina</taxon>
        <taxon>Trypanosomatida</taxon>
        <taxon>Trypanosomatidae</taxon>
        <taxon>Trypanosoma</taxon>
    </lineage>
</organism>
<keyword evidence="8" id="KW-0449">Lipoprotein</keyword>
<keyword evidence="6" id="KW-0472">Membrane</keyword>
<keyword evidence="3" id="KW-1003">Cell membrane</keyword>
<feature type="coiled-coil region" evidence="9">
    <location>
        <begin position="124"/>
        <end position="155"/>
    </location>
</feature>
<feature type="compositionally biased region" description="Basic and acidic residues" evidence="10">
    <location>
        <begin position="416"/>
        <end position="434"/>
    </location>
</feature>
<evidence type="ECO:0000256" key="5">
    <source>
        <dbReference type="ARBA" id="ARBA00022729"/>
    </source>
</evidence>
<evidence type="ECO:0000256" key="2">
    <source>
        <dbReference type="ARBA" id="ARBA00004609"/>
    </source>
</evidence>
<dbReference type="InterPro" id="IPR019609">
    <property type="entry name" value="Variant_surf_glycoprt_trypan_C"/>
</dbReference>
<feature type="region of interest" description="Disordered" evidence="10">
    <location>
        <begin position="416"/>
        <end position="481"/>
    </location>
</feature>
<evidence type="ECO:0000256" key="8">
    <source>
        <dbReference type="ARBA" id="ARBA00023288"/>
    </source>
</evidence>